<sequence length="195" mass="21149">MWDEVTRPPREEHVRAVVSLALAARPRCGEVVVVALDGPSGAGKTTLASGVELALARKGPVSVVHMDHLYPGWDGLAQAPGLLTTEVLEPLASGRPAAYRIWSWVREEWAGTREVPPCRFLVVEGCGSSVGPAGSYAAVSVFVDADVALRMRRGIERDGEAYRPQWQRWADQETALFTADATRERADLVLDTSSL</sequence>
<accession>A0ABP5YB89</accession>
<dbReference type="RefSeq" id="WP_344254150.1">
    <property type="nucleotide sequence ID" value="NZ_BAAARE010000005.1"/>
</dbReference>
<proteinExistence type="predicted"/>
<dbReference type="EMBL" id="BAAARE010000005">
    <property type="protein sequence ID" value="GAA2478257.1"/>
    <property type="molecule type" value="Genomic_DNA"/>
</dbReference>
<evidence type="ECO:0000313" key="1">
    <source>
        <dbReference type="EMBL" id="GAA2478257.1"/>
    </source>
</evidence>
<evidence type="ECO:0000313" key="2">
    <source>
        <dbReference type="Proteomes" id="UP001500730"/>
    </source>
</evidence>
<dbReference type="Gene3D" id="3.40.50.300">
    <property type="entry name" value="P-loop containing nucleotide triphosphate hydrolases"/>
    <property type="match status" value="1"/>
</dbReference>
<dbReference type="Proteomes" id="UP001500730">
    <property type="component" value="Unassembled WGS sequence"/>
</dbReference>
<reference evidence="2" key="1">
    <citation type="journal article" date="2019" name="Int. J. Syst. Evol. Microbiol.">
        <title>The Global Catalogue of Microorganisms (GCM) 10K type strain sequencing project: providing services to taxonomists for standard genome sequencing and annotation.</title>
        <authorList>
            <consortium name="The Broad Institute Genomics Platform"/>
            <consortium name="The Broad Institute Genome Sequencing Center for Infectious Disease"/>
            <person name="Wu L."/>
            <person name="Ma J."/>
        </authorList>
    </citation>
    <scope>NUCLEOTIDE SEQUENCE [LARGE SCALE GENOMIC DNA]</scope>
    <source>
        <strain evidence="2">JCM 16259</strain>
    </source>
</reference>
<dbReference type="InterPro" id="IPR027417">
    <property type="entry name" value="P-loop_NTPase"/>
</dbReference>
<keyword evidence="2" id="KW-1185">Reference proteome</keyword>
<organism evidence="1 2">
    <name type="scientific">Terrabacter carboxydivorans</name>
    <dbReference type="NCBI Taxonomy" id="619730"/>
    <lineage>
        <taxon>Bacteria</taxon>
        <taxon>Bacillati</taxon>
        <taxon>Actinomycetota</taxon>
        <taxon>Actinomycetes</taxon>
        <taxon>Micrococcales</taxon>
        <taxon>Intrasporangiaceae</taxon>
        <taxon>Terrabacter</taxon>
    </lineage>
</organism>
<protein>
    <submittedName>
        <fullName evidence="1">AAA family ATPase</fullName>
    </submittedName>
</protein>
<gene>
    <name evidence="1" type="ORF">GCM10009858_14560</name>
</gene>
<name>A0ABP5YB89_9MICO</name>
<dbReference type="SUPFAM" id="SSF52540">
    <property type="entry name" value="P-loop containing nucleoside triphosphate hydrolases"/>
    <property type="match status" value="1"/>
</dbReference>
<comment type="caution">
    <text evidence="1">The sequence shown here is derived from an EMBL/GenBank/DDBJ whole genome shotgun (WGS) entry which is preliminary data.</text>
</comment>